<dbReference type="AlphaFoldDB" id="A0A6D2G7J4"/>
<dbReference type="EMBL" id="LR134141">
    <property type="protein sequence ID" value="VEA03066.1"/>
    <property type="molecule type" value="Genomic_DNA"/>
</dbReference>
<keyword evidence="4" id="KW-1134">Transmembrane beta strand</keyword>
<sequence length="161" mass="17232">MRISVISAAVCCAVFSVNSVHAASLTIEQRLAILEAKVNNAEREAKEAKLQTQRAEARAAHAEQQLQQLTARTTASEHKIQETAQLAKSSPLDGVEFNAYARSGLLINNHGKGGRGGPGVSPASSLNGDAHVGRLGNEKRQLSGVKSGQKNDFRRWVMGTF</sequence>
<evidence type="ECO:0000259" key="14">
    <source>
        <dbReference type="Pfam" id="PF11471"/>
    </source>
</evidence>
<keyword evidence="5" id="KW-0812">Transmembrane</keyword>
<dbReference type="SUPFAM" id="SSF56935">
    <property type="entry name" value="Porins"/>
    <property type="match status" value="1"/>
</dbReference>
<evidence type="ECO:0000256" key="5">
    <source>
        <dbReference type="ARBA" id="ARBA00022692"/>
    </source>
</evidence>
<feature type="region of interest" description="Disordered" evidence="12">
    <location>
        <begin position="110"/>
        <end position="148"/>
    </location>
</feature>
<feature type="chain" id="PRO_5025407622" evidence="13">
    <location>
        <begin position="23"/>
        <end position="161"/>
    </location>
</feature>
<evidence type="ECO:0000313" key="15">
    <source>
        <dbReference type="EMBL" id="VEA03066.1"/>
    </source>
</evidence>
<comment type="subcellular location">
    <subcellularLocation>
        <location evidence="1">Cell outer membrane</location>
        <topology evidence="1">Multi-pass membrane protein</topology>
    </subcellularLocation>
</comment>
<keyword evidence="10" id="KW-0998">Cell outer membrane</keyword>
<protein>
    <submittedName>
        <fullName evidence="15">Sugar uptake porin</fullName>
    </submittedName>
</protein>
<proteinExistence type="inferred from homology"/>
<gene>
    <name evidence="15" type="primary">scrY_2</name>
    <name evidence="15" type="ORF">NCTC5773_02493</name>
</gene>
<dbReference type="GO" id="GO:0015288">
    <property type="term" value="F:porin activity"/>
    <property type="evidence" value="ECO:0007669"/>
    <property type="project" value="UniProtKB-KW"/>
</dbReference>
<feature type="signal peptide" evidence="13">
    <location>
        <begin position="1"/>
        <end position="22"/>
    </location>
</feature>
<dbReference type="Pfam" id="PF11471">
    <property type="entry name" value="Sugarporin_N"/>
    <property type="match status" value="1"/>
</dbReference>
<evidence type="ECO:0000256" key="4">
    <source>
        <dbReference type="ARBA" id="ARBA00022452"/>
    </source>
</evidence>
<dbReference type="InterPro" id="IPR021570">
    <property type="entry name" value="LamB-type_porin_N_dom"/>
</dbReference>
<evidence type="ECO:0000256" key="9">
    <source>
        <dbReference type="ARBA" id="ARBA00023136"/>
    </source>
</evidence>
<name>A0A6D2G7J4_SALER</name>
<dbReference type="Gene3D" id="2.40.170.10">
    <property type="entry name" value="Porin, LamB type"/>
    <property type="match status" value="1"/>
</dbReference>
<evidence type="ECO:0000256" key="6">
    <source>
        <dbReference type="ARBA" id="ARBA00022729"/>
    </source>
</evidence>
<dbReference type="GO" id="GO:0006811">
    <property type="term" value="P:monoatomic ion transport"/>
    <property type="evidence" value="ECO:0007669"/>
    <property type="project" value="UniProtKB-KW"/>
</dbReference>
<dbReference type="Proteomes" id="UP000267858">
    <property type="component" value="Chromosome"/>
</dbReference>
<keyword evidence="6 13" id="KW-0732">Signal</keyword>
<evidence type="ECO:0000256" key="8">
    <source>
        <dbReference type="ARBA" id="ARBA00023114"/>
    </source>
</evidence>
<comment type="similarity">
    <text evidence="2">Belongs to the porin LamB (TC 1.B.3) family.</text>
</comment>
<evidence type="ECO:0000256" key="10">
    <source>
        <dbReference type="ARBA" id="ARBA00023237"/>
    </source>
</evidence>
<evidence type="ECO:0000256" key="13">
    <source>
        <dbReference type="SAM" id="SignalP"/>
    </source>
</evidence>
<dbReference type="GO" id="GO:0009279">
    <property type="term" value="C:cell outer membrane"/>
    <property type="evidence" value="ECO:0007669"/>
    <property type="project" value="UniProtKB-SubCell"/>
</dbReference>
<evidence type="ECO:0000313" key="16">
    <source>
        <dbReference type="Proteomes" id="UP000267858"/>
    </source>
</evidence>
<organism evidence="15 16">
    <name type="scientific">Salmonella enterica subsp. salamae</name>
    <dbReference type="NCBI Taxonomy" id="59202"/>
    <lineage>
        <taxon>Bacteria</taxon>
        <taxon>Pseudomonadati</taxon>
        <taxon>Pseudomonadota</taxon>
        <taxon>Gammaproteobacteria</taxon>
        <taxon>Enterobacterales</taxon>
        <taxon>Enterobacteriaceae</taxon>
        <taxon>Salmonella</taxon>
    </lineage>
</organism>
<feature type="domain" description="LamB-type porin N-terminal" evidence="14">
    <location>
        <begin position="26"/>
        <end position="56"/>
    </location>
</feature>
<reference evidence="15 16" key="1">
    <citation type="submission" date="2018-12" db="EMBL/GenBank/DDBJ databases">
        <authorList>
            <consortium name="Pathogen Informatics"/>
        </authorList>
    </citation>
    <scope>NUCLEOTIDE SEQUENCE [LARGE SCALE GENOMIC DNA]</scope>
    <source>
        <strain evidence="15 16">NCTC5773</strain>
    </source>
</reference>
<evidence type="ECO:0000256" key="11">
    <source>
        <dbReference type="SAM" id="Coils"/>
    </source>
</evidence>
<evidence type="ECO:0000256" key="7">
    <source>
        <dbReference type="ARBA" id="ARBA00023065"/>
    </source>
</evidence>
<evidence type="ECO:0000256" key="3">
    <source>
        <dbReference type="ARBA" id="ARBA00022448"/>
    </source>
</evidence>
<dbReference type="GO" id="GO:0046930">
    <property type="term" value="C:pore complex"/>
    <property type="evidence" value="ECO:0007669"/>
    <property type="project" value="UniProtKB-KW"/>
</dbReference>
<evidence type="ECO:0000256" key="1">
    <source>
        <dbReference type="ARBA" id="ARBA00004571"/>
    </source>
</evidence>
<keyword evidence="7" id="KW-0406">Ion transport</keyword>
<keyword evidence="3" id="KW-0813">Transport</keyword>
<keyword evidence="9" id="KW-0472">Membrane</keyword>
<evidence type="ECO:0000256" key="2">
    <source>
        <dbReference type="ARBA" id="ARBA00007055"/>
    </source>
</evidence>
<feature type="coiled-coil region" evidence="11">
    <location>
        <begin position="24"/>
        <end position="72"/>
    </location>
</feature>
<dbReference type="InterPro" id="IPR036998">
    <property type="entry name" value="Porin_LamB_sf"/>
</dbReference>
<dbReference type="SUPFAM" id="SSF57997">
    <property type="entry name" value="Tropomyosin"/>
    <property type="match status" value="1"/>
</dbReference>
<keyword evidence="8" id="KW-0626">Porin</keyword>
<keyword evidence="11" id="KW-0175">Coiled coil</keyword>
<dbReference type="GO" id="GO:0034219">
    <property type="term" value="P:carbohydrate transmembrane transport"/>
    <property type="evidence" value="ECO:0007669"/>
    <property type="project" value="InterPro"/>
</dbReference>
<evidence type="ECO:0000256" key="12">
    <source>
        <dbReference type="SAM" id="MobiDB-lite"/>
    </source>
</evidence>
<accession>A0A6D2G7J4</accession>